<evidence type="ECO:0000256" key="3">
    <source>
        <dbReference type="SAM" id="MobiDB-lite"/>
    </source>
</evidence>
<feature type="domain" description="Fibronectin type III-like" evidence="4">
    <location>
        <begin position="637"/>
        <end position="707"/>
    </location>
</feature>
<dbReference type="SUPFAM" id="SSF52279">
    <property type="entry name" value="Beta-D-glucan exohydrolase, C-terminal domain"/>
    <property type="match status" value="1"/>
</dbReference>
<organism evidence="5 6">
    <name type="scientific">Vallitalea longa</name>
    <dbReference type="NCBI Taxonomy" id="2936439"/>
    <lineage>
        <taxon>Bacteria</taxon>
        <taxon>Bacillati</taxon>
        <taxon>Bacillota</taxon>
        <taxon>Clostridia</taxon>
        <taxon>Lachnospirales</taxon>
        <taxon>Vallitaleaceae</taxon>
        <taxon>Vallitalea</taxon>
    </lineage>
</organism>
<dbReference type="PANTHER" id="PTHR42715">
    <property type="entry name" value="BETA-GLUCOSIDASE"/>
    <property type="match status" value="1"/>
</dbReference>
<evidence type="ECO:0000313" key="5">
    <source>
        <dbReference type="EMBL" id="GKX29908.1"/>
    </source>
</evidence>
<protein>
    <submittedName>
        <fullName evidence="5">Beta-glucosidase</fullName>
    </submittedName>
</protein>
<comment type="similarity">
    <text evidence="1">Belongs to the glycosyl hydrolase 3 family.</text>
</comment>
<dbReference type="SUPFAM" id="SSF51445">
    <property type="entry name" value="(Trans)glycosidases"/>
    <property type="match status" value="1"/>
</dbReference>
<dbReference type="InterPro" id="IPR013783">
    <property type="entry name" value="Ig-like_fold"/>
</dbReference>
<dbReference type="InterPro" id="IPR036962">
    <property type="entry name" value="Glyco_hydro_3_N_sf"/>
</dbReference>
<evidence type="ECO:0000259" key="4">
    <source>
        <dbReference type="SMART" id="SM01217"/>
    </source>
</evidence>
<proteinExistence type="inferred from homology"/>
<feature type="region of interest" description="Disordered" evidence="3">
    <location>
        <begin position="460"/>
        <end position="484"/>
    </location>
</feature>
<reference evidence="5" key="1">
    <citation type="submission" date="2022-06" db="EMBL/GenBank/DDBJ databases">
        <title>Vallitalea longa sp. nov., an anaerobic bacterium isolated from marine sediment.</title>
        <authorList>
            <person name="Hirano S."/>
            <person name="Terahara T."/>
            <person name="Mori K."/>
            <person name="Hamada M."/>
            <person name="Matsumoto R."/>
            <person name="Kobayashi T."/>
        </authorList>
    </citation>
    <scope>NUCLEOTIDE SEQUENCE</scope>
    <source>
        <strain evidence="5">SH18-1</strain>
    </source>
</reference>
<accession>A0A9W5YEU4</accession>
<dbReference type="InterPro" id="IPR017853">
    <property type="entry name" value="GH"/>
</dbReference>
<name>A0A9W5YEU4_9FIRM</name>
<evidence type="ECO:0000256" key="2">
    <source>
        <dbReference type="ARBA" id="ARBA00022801"/>
    </source>
</evidence>
<keyword evidence="6" id="KW-1185">Reference proteome</keyword>
<dbReference type="Gene3D" id="3.40.50.1700">
    <property type="entry name" value="Glycoside hydrolase family 3 C-terminal domain"/>
    <property type="match status" value="1"/>
</dbReference>
<dbReference type="InterPro" id="IPR002772">
    <property type="entry name" value="Glyco_hydro_3_C"/>
</dbReference>
<dbReference type="PANTHER" id="PTHR42715:SF3">
    <property type="entry name" value="BETA-GLUCOSIDASE B-RELATED"/>
    <property type="match status" value="1"/>
</dbReference>
<dbReference type="GO" id="GO:0009251">
    <property type="term" value="P:glucan catabolic process"/>
    <property type="evidence" value="ECO:0007669"/>
    <property type="project" value="TreeGrafter"/>
</dbReference>
<dbReference type="InterPro" id="IPR001764">
    <property type="entry name" value="Glyco_hydro_3_N"/>
</dbReference>
<dbReference type="GO" id="GO:0008422">
    <property type="term" value="F:beta-glucosidase activity"/>
    <property type="evidence" value="ECO:0007669"/>
    <property type="project" value="TreeGrafter"/>
</dbReference>
<dbReference type="AlphaFoldDB" id="A0A9W5YEU4"/>
<evidence type="ECO:0000256" key="1">
    <source>
        <dbReference type="ARBA" id="ARBA00005336"/>
    </source>
</evidence>
<evidence type="ECO:0000313" key="6">
    <source>
        <dbReference type="Proteomes" id="UP001144256"/>
    </source>
</evidence>
<sequence>MFKKNCILTDEQINNKVTDLMNKLTLKEKVWLLNGNWDMIQNSIEYGNAYNPIPIKSNGNDRLDIPPIAFTDGPRGVVMGHSTCFPVSMARGASFDRELEKEIGNVIGIEARAGGANYFAGVCINLLRHPAWGRAQETYGEDPFLLGEMGKALTESVQEHNVMACIKHYAVNNIENSRFKVNIECDERTLREVYLPHFKKCVEAGAASLMGSYNKFRGEQCSESYHLLTKILRDEWGFEGFTSSDFLFAIRDTKKAIEAGMDIEMPMPVYYQQNLLDLVQQGVVSEDIINLSATRVIKTVLTFSNSKDSMEYDEKLIANEKHTELARKVAEKSMVLIKNKDDVLPFIKDIKKVLIVGKLATKANTGDYGSSRIYAPYVVTQLEGLQNYFGNQVDIIYCDDIEVEQAKDLATEVDCVIIFAGNDYRDEGEYVAPDEDVSMEDIIVEGYKNQGQIEKLMSMQSKRNDKKSSYTDNSGDTMGGDRSNLSLKESEINVIKEIGSINPNTVVCLIGGSMIMTKEWDDSVPAIMYSWYSGMEGGNALPRILFGDVNPSGKLPFTVPTDGDHLPYFSSTDKEISYDLYHGYTLLDKENHKPAYPFGFGLCYTSYRYSDMVLEKKDGLVDVKVRVTNIGKVDGEEIIQVYVGVINSMIERQKKLLKGFDKVFIKSGETKEISIPINIKELYYFSSESMNWELEHGIYKFMVGPSSDETTLLKKELRL</sequence>
<dbReference type="Pfam" id="PF01915">
    <property type="entry name" value="Glyco_hydro_3_C"/>
    <property type="match status" value="1"/>
</dbReference>
<dbReference type="InterPro" id="IPR026891">
    <property type="entry name" value="Fn3-like"/>
</dbReference>
<dbReference type="InterPro" id="IPR036881">
    <property type="entry name" value="Glyco_hydro_3_C_sf"/>
</dbReference>
<dbReference type="Pfam" id="PF14310">
    <property type="entry name" value="Fn3-like"/>
    <property type="match status" value="1"/>
</dbReference>
<dbReference type="Gene3D" id="3.20.20.300">
    <property type="entry name" value="Glycoside hydrolase, family 3, N-terminal domain"/>
    <property type="match status" value="1"/>
</dbReference>
<dbReference type="Pfam" id="PF00933">
    <property type="entry name" value="Glyco_hydro_3"/>
    <property type="match status" value="1"/>
</dbReference>
<keyword evidence="2" id="KW-0378">Hydrolase</keyword>
<dbReference type="SMART" id="SM01217">
    <property type="entry name" value="Fn3_like"/>
    <property type="match status" value="1"/>
</dbReference>
<dbReference type="InterPro" id="IPR050288">
    <property type="entry name" value="Cellulose_deg_GH3"/>
</dbReference>
<dbReference type="EMBL" id="BRLB01000006">
    <property type="protein sequence ID" value="GKX29908.1"/>
    <property type="molecule type" value="Genomic_DNA"/>
</dbReference>
<dbReference type="Gene3D" id="2.60.40.10">
    <property type="entry name" value="Immunoglobulins"/>
    <property type="match status" value="1"/>
</dbReference>
<gene>
    <name evidence="5" type="ORF">SH1V18_23880</name>
</gene>
<dbReference type="PRINTS" id="PR00133">
    <property type="entry name" value="GLHYDRLASE3"/>
</dbReference>
<dbReference type="FunFam" id="2.60.40.10:FF:000495">
    <property type="entry name" value="Periplasmic beta-glucosidase"/>
    <property type="match status" value="1"/>
</dbReference>
<comment type="caution">
    <text evidence="5">The sequence shown here is derived from an EMBL/GenBank/DDBJ whole genome shotgun (WGS) entry which is preliminary data.</text>
</comment>
<dbReference type="RefSeq" id="WP_281815656.1">
    <property type="nucleotide sequence ID" value="NZ_BRLB01000006.1"/>
</dbReference>
<dbReference type="Proteomes" id="UP001144256">
    <property type="component" value="Unassembled WGS sequence"/>
</dbReference>